<dbReference type="PROSITE" id="PS51470">
    <property type="entry name" value="FG_GAP"/>
    <property type="match status" value="1"/>
</dbReference>
<dbReference type="EMBL" id="BARS01002536">
    <property type="protein sequence ID" value="GAF69040.1"/>
    <property type="molecule type" value="Genomic_DNA"/>
</dbReference>
<name>X0SZ24_9ZZZZ</name>
<keyword evidence="2" id="KW-0677">Repeat</keyword>
<dbReference type="InterPro" id="IPR028994">
    <property type="entry name" value="Integrin_alpha_N"/>
</dbReference>
<dbReference type="SUPFAM" id="SSF69318">
    <property type="entry name" value="Integrin alpha N-terminal domain"/>
    <property type="match status" value="1"/>
</dbReference>
<keyword evidence="3" id="KW-0325">Glycoprotein</keyword>
<protein>
    <recommendedName>
        <fullName evidence="5">VCBS repeat-containing protein</fullName>
    </recommendedName>
</protein>
<proteinExistence type="predicted"/>
<comment type="caution">
    <text evidence="4">The sequence shown here is derived from an EMBL/GenBank/DDBJ whole genome shotgun (WGS) entry which is preliminary data.</text>
</comment>
<dbReference type="Pfam" id="PF01839">
    <property type="entry name" value="FG-GAP"/>
    <property type="match status" value="1"/>
</dbReference>
<feature type="non-terminal residue" evidence="4">
    <location>
        <position position="232"/>
    </location>
</feature>
<evidence type="ECO:0000313" key="4">
    <source>
        <dbReference type="EMBL" id="GAF69040.1"/>
    </source>
</evidence>
<evidence type="ECO:0000256" key="3">
    <source>
        <dbReference type="ARBA" id="ARBA00023180"/>
    </source>
</evidence>
<dbReference type="InterPro" id="IPR013519">
    <property type="entry name" value="Int_alpha_beta-p"/>
</dbReference>
<sequence length="232" mass="24791">MKSIISTICFLGLVGLVAGVGVFAGDNAEISITVSLKAISISLDTHAVDYGTMGASQTKLSSEVTPNPNIILTNESSMNIEVLARGTDTTDGQEGGWALSDVEIGHDQYMHQVCANCGAWSNYWAVPLSSIDNKELQLLENMNPGEQKGLEFRFHTPSSFSNTDPQSAVITFIAVEYQPFSDVDLDGESKGDLFGYGALSSAGDVNNDGYDDVIVGAWHNNDTGRAYIYFGG</sequence>
<dbReference type="InterPro" id="IPR013517">
    <property type="entry name" value="FG-GAP"/>
</dbReference>
<evidence type="ECO:0008006" key="5">
    <source>
        <dbReference type="Google" id="ProtNLM"/>
    </source>
</evidence>
<evidence type="ECO:0000256" key="2">
    <source>
        <dbReference type="ARBA" id="ARBA00022737"/>
    </source>
</evidence>
<dbReference type="AlphaFoldDB" id="X0SZ24"/>
<accession>X0SZ24</accession>
<evidence type="ECO:0000256" key="1">
    <source>
        <dbReference type="ARBA" id="ARBA00022729"/>
    </source>
</evidence>
<reference evidence="4" key="1">
    <citation type="journal article" date="2014" name="Front. Microbiol.">
        <title>High frequency of phylogenetically diverse reductive dehalogenase-homologous genes in deep subseafloor sedimentary metagenomes.</title>
        <authorList>
            <person name="Kawai M."/>
            <person name="Futagami T."/>
            <person name="Toyoda A."/>
            <person name="Takaki Y."/>
            <person name="Nishi S."/>
            <person name="Hori S."/>
            <person name="Arai W."/>
            <person name="Tsubouchi T."/>
            <person name="Morono Y."/>
            <person name="Uchiyama I."/>
            <person name="Ito T."/>
            <person name="Fujiyama A."/>
            <person name="Inagaki F."/>
            <person name="Takami H."/>
        </authorList>
    </citation>
    <scope>NUCLEOTIDE SEQUENCE</scope>
    <source>
        <strain evidence="4">Expedition CK06-06</strain>
    </source>
</reference>
<gene>
    <name evidence="4" type="ORF">S01H1_04839</name>
</gene>
<organism evidence="4">
    <name type="scientific">marine sediment metagenome</name>
    <dbReference type="NCBI Taxonomy" id="412755"/>
    <lineage>
        <taxon>unclassified sequences</taxon>
        <taxon>metagenomes</taxon>
        <taxon>ecological metagenomes</taxon>
    </lineage>
</organism>
<dbReference type="Gene3D" id="2.130.10.130">
    <property type="entry name" value="Integrin alpha, N-terminal"/>
    <property type="match status" value="1"/>
</dbReference>
<keyword evidence="1" id="KW-0732">Signal</keyword>